<dbReference type="AlphaFoldDB" id="A0A8H6S2S2"/>
<dbReference type="GeneID" id="59352343"/>
<name>A0A8H6S2S2_9AGAR</name>
<feature type="compositionally biased region" description="Pro residues" evidence="1">
    <location>
        <begin position="20"/>
        <end position="30"/>
    </location>
</feature>
<evidence type="ECO:0000256" key="1">
    <source>
        <dbReference type="SAM" id="MobiDB-lite"/>
    </source>
</evidence>
<comment type="caution">
    <text evidence="2">The sequence shown here is derived from an EMBL/GenBank/DDBJ whole genome shotgun (WGS) entry which is preliminary data.</text>
</comment>
<protein>
    <submittedName>
        <fullName evidence="2">Uncharacterized protein</fullName>
    </submittedName>
</protein>
<dbReference type="PANTHER" id="PTHR34587">
    <property type="entry name" value="VWFA DOMAIN-CONTAINING PROTEIN"/>
    <property type="match status" value="1"/>
</dbReference>
<evidence type="ECO:0000313" key="2">
    <source>
        <dbReference type="EMBL" id="KAF7290245.1"/>
    </source>
</evidence>
<organism evidence="2 3">
    <name type="scientific">Mycena indigotica</name>
    <dbReference type="NCBI Taxonomy" id="2126181"/>
    <lineage>
        <taxon>Eukaryota</taxon>
        <taxon>Fungi</taxon>
        <taxon>Dikarya</taxon>
        <taxon>Basidiomycota</taxon>
        <taxon>Agaricomycotina</taxon>
        <taxon>Agaricomycetes</taxon>
        <taxon>Agaricomycetidae</taxon>
        <taxon>Agaricales</taxon>
        <taxon>Marasmiineae</taxon>
        <taxon>Mycenaceae</taxon>
        <taxon>Mycena</taxon>
    </lineage>
</organism>
<keyword evidence="3" id="KW-1185">Reference proteome</keyword>
<feature type="compositionally biased region" description="Pro residues" evidence="1">
    <location>
        <begin position="39"/>
        <end position="54"/>
    </location>
</feature>
<accession>A0A8H6S2S2</accession>
<dbReference type="EMBL" id="JACAZF010000015">
    <property type="protein sequence ID" value="KAF7290245.1"/>
    <property type="molecule type" value="Genomic_DNA"/>
</dbReference>
<sequence>MGDPKISSHQLGADTSKKAPAPPKKAAPPPKKNDAGKKAPPPKQAPPNKAPPPTNGKNNGNKPPPPPAKTDTDPQSSLTLLPEVVAKGFLDNGQNPPVKGQTASTTSKNNYINFCAKTLSTVPLTNGKQVTGGSCNPTPMGMIPSVEHMPAAKFNFPRNTDVINANVPFNASLNIANFQTGVFTNAQKTYFAAPQTLNAQGQIIGHTHIVIEKLTALNQILPTDPGKFFYFKGVDGPVNEFGEALALVSTGVPVGFYRMCSINTSANHAPVVGPIAQHGSFDDCAYFTAK</sequence>
<dbReference type="Proteomes" id="UP000636479">
    <property type="component" value="Unassembled WGS sequence"/>
</dbReference>
<dbReference type="OrthoDB" id="2336871at2759"/>
<dbReference type="PANTHER" id="PTHR34587:SF2">
    <property type="entry name" value="G-PROTEIN COUPLED RECEPTORS FAMILY 1 PROFILE DOMAIN-CONTAINING PROTEIN"/>
    <property type="match status" value="1"/>
</dbReference>
<proteinExistence type="predicted"/>
<dbReference type="RefSeq" id="XP_037213823.1">
    <property type="nucleotide sequence ID" value="XM_037369827.1"/>
</dbReference>
<dbReference type="InterPro" id="IPR053216">
    <property type="entry name" value="Appressorial_penetr-assoc"/>
</dbReference>
<gene>
    <name evidence="2" type="ORF">MIND_01338200</name>
</gene>
<evidence type="ECO:0000313" key="3">
    <source>
        <dbReference type="Proteomes" id="UP000636479"/>
    </source>
</evidence>
<feature type="region of interest" description="Disordered" evidence="1">
    <location>
        <begin position="1"/>
        <end position="75"/>
    </location>
</feature>
<reference evidence="2" key="1">
    <citation type="submission" date="2020-05" db="EMBL/GenBank/DDBJ databases">
        <title>Mycena genomes resolve the evolution of fungal bioluminescence.</title>
        <authorList>
            <person name="Tsai I.J."/>
        </authorList>
    </citation>
    <scope>NUCLEOTIDE SEQUENCE</scope>
    <source>
        <strain evidence="2">171206Taipei</strain>
    </source>
</reference>